<feature type="compositionally biased region" description="Basic and acidic residues" evidence="1">
    <location>
        <begin position="283"/>
        <end position="303"/>
    </location>
</feature>
<feature type="domain" description="DUF362" evidence="2">
    <location>
        <begin position="87"/>
        <end position="182"/>
    </location>
</feature>
<dbReference type="EMBL" id="CP002801">
    <property type="protein sequence ID" value="AEH09127.1"/>
    <property type="molecule type" value="Genomic_DNA"/>
</dbReference>
<evidence type="ECO:0000313" key="3">
    <source>
        <dbReference type="EMBL" id="AEH09127.1"/>
    </source>
</evidence>
<gene>
    <name evidence="3" type="ordered locus">FsymDg_1675</name>
</gene>
<dbReference type="STRING" id="656024.FsymDg_1675"/>
<dbReference type="Pfam" id="PF04015">
    <property type="entry name" value="DUF362"/>
    <property type="match status" value="2"/>
</dbReference>
<sequence length="503" mass="54590">MPGMLESTATPYRVAVTRTRTASYPDVVPFSPDTAYPEYAHGHLGPAANPVYAGVRRALALAGLDTANVDTARWNPLADVVPPGGTVVLKPNLVREHHPRDPQGWRYVLTHGSVVRAVADYAFAAVGGAGRVVIADAPQTDSSFAAIVSVLGLDELRRFYRERGLRLDLVDLRQEEWTTVDDVVVARRRLPGDPGGAIAFDLAAASEFADHGGAGRYYGADYDSRVVNSHHSGGRHEYLLSGTALRADLVVNLPKLKSHKKAGITLALKNLVGINADKNWLPHHTEGRPDTGGDEHPSRSSRHSLERAVATRLRRVAMLSPHLGGGVLRLARHGGSQLFGDGDTVVRSGNWWGNDTVWRMCLDLNKILEYGRPDGTVADTPDPDRRHIVIVDGVIAGQRNGPMNPDPLPARLLACGTTPAAVDAAATYLFGFDPDRVPVVRQAFACRALPLAHGDWRDIEIVSDHDPWHGRLGSLPVETVLRAEAHFAWRGYIEHQSPPAVPR</sequence>
<dbReference type="Proteomes" id="UP000001549">
    <property type="component" value="Chromosome"/>
</dbReference>
<proteinExistence type="predicted"/>
<reference evidence="3 4" key="1">
    <citation type="submission" date="2011-05" db="EMBL/GenBank/DDBJ databases">
        <title>Complete sequence of chromosome of Frankia symbiont of Datisca glomerata.</title>
        <authorList>
            <consortium name="US DOE Joint Genome Institute"/>
            <person name="Lucas S."/>
            <person name="Han J."/>
            <person name="Lapidus A."/>
            <person name="Cheng J.-F."/>
            <person name="Goodwin L."/>
            <person name="Pitluck S."/>
            <person name="Peters L."/>
            <person name="Mikhailova N."/>
            <person name="Chertkov O."/>
            <person name="Teshima H."/>
            <person name="Han C."/>
            <person name="Tapia R."/>
            <person name="Land M."/>
            <person name="Hauser L."/>
            <person name="Kyrpides N."/>
            <person name="Ivanova N."/>
            <person name="Pagani I."/>
            <person name="Berry A."/>
            <person name="Pawlowski K."/>
            <person name="Persson T."/>
            <person name="Vanden Heuvel B."/>
            <person name="Benson D."/>
            <person name="Woyke T."/>
        </authorList>
    </citation>
    <scope>NUCLEOTIDE SEQUENCE [LARGE SCALE GENOMIC DNA]</scope>
    <source>
        <strain evidence="4">4085684</strain>
    </source>
</reference>
<evidence type="ECO:0000313" key="4">
    <source>
        <dbReference type="Proteomes" id="UP000001549"/>
    </source>
</evidence>
<feature type="domain" description="DUF362" evidence="2">
    <location>
        <begin position="219"/>
        <end position="427"/>
    </location>
</feature>
<feature type="region of interest" description="Disordered" evidence="1">
    <location>
        <begin position="282"/>
        <end position="303"/>
    </location>
</feature>
<dbReference type="AlphaFoldDB" id="F8B3G0"/>
<dbReference type="eggNOG" id="COG2006">
    <property type="taxonomic scope" value="Bacteria"/>
</dbReference>
<keyword evidence="4" id="KW-1185">Reference proteome</keyword>
<dbReference type="InterPro" id="IPR007160">
    <property type="entry name" value="DUF362"/>
</dbReference>
<organism evidence="3 4">
    <name type="scientific">Candidatus Protofrankia datiscae</name>
    <dbReference type="NCBI Taxonomy" id="2716812"/>
    <lineage>
        <taxon>Bacteria</taxon>
        <taxon>Bacillati</taxon>
        <taxon>Actinomycetota</taxon>
        <taxon>Actinomycetes</taxon>
        <taxon>Frankiales</taxon>
        <taxon>Frankiaceae</taxon>
        <taxon>Protofrankia</taxon>
    </lineage>
</organism>
<name>F8B3G0_9ACTN</name>
<evidence type="ECO:0000259" key="2">
    <source>
        <dbReference type="Pfam" id="PF04015"/>
    </source>
</evidence>
<protein>
    <recommendedName>
        <fullName evidence="2">DUF362 domain-containing protein</fullName>
    </recommendedName>
</protein>
<dbReference type="HOGENOM" id="CLU_562166_0_0_11"/>
<accession>F8B3G0</accession>
<evidence type="ECO:0000256" key="1">
    <source>
        <dbReference type="SAM" id="MobiDB-lite"/>
    </source>
</evidence>
<dbReference type="KEGG" id="fsy:FsymDg_1675"/>